<keyword evidence="2" id="KW-0812">Transmembrane</keyword>
<evidence type="ECO:0008006" key="5">
    <source>
        <dbReference type="Google" id="ProtNLM"/>
    </source>
</evidence>
<name>A0ABD0LLV0_9CAEN</name>
<protein>
    <recommendedName>
        <fullName evidence="5">SUEL-type lectin domain-containing protein</fullName>
    </recommendedName>
</protein>
<dbReference type="CDD" id="cd22823">
    <property type="entry name" value="Gal_Rha_Lectin"/>
    <property type="match status" value="1"/>
</dbReference>
<reference evidence="3 4" key="1">
    <citation type="journal article" date="2023" name="Sci. Data">
        <title>Genome assembly of the Korean intertidal mud-creeper Batillaria attramentaria.</title>
        <authorList>
            <person name="Patra A.K."/>
            <person name="Ho P.T."/>
            <person name="Jun S."/>
            <person name="Lee S.J."/>
            <person name="Kim Y."/>
            <person name="Won Y.J."/>
        </authorList>
    </citation>
    <scope>NUCLEOTIDE SEQUENCE [LARGE SCALE GENOMIC DNA]</scope>
    <source>
        <strain evidence="3">Wonlab-2016</strain>
    </source>
</reference>
<sequence length="503" mass="54882">VTGEKNTQITKASSACYSTGDCGFHFLSCDPGLIIALRTTYYGFKSPQAYVNRACKTVLTNCADYVNKSSCCVYDVTSDCLKAYSSEHQAEVREVCDGKRKCTFHAPYMSGSCDKPGASYDDLSSFSVIHYVCENDTARQETNTTLCDECTTESRTRQHEEDIKQLIVGVSVGVGVGLVALIVIAVVCWVRIRRKPLPMASTAVGATGHPHDVFRRPSTTHTHTSSLPASLISSFYTAYSTDTLPSSRQPSLYSVPADVISTTSSLDRDTFLRHYGYDDVDFRSGDYLGRSASGSRQDRSYANGVMSSTPQGNGKKGPALPESMSPVASREDRHSVTFQPAQPMRNGLPGSHQHQPIAAANRKSPRSGQPILSLLTASEVHLNDSSRVASGPSPDGNSYLPEDSAAYPESGENYVNREGVYSVPDKSRKPGKRDEHHAIREASSQHQGQGRFHEDDKLGLGEEGDQHVEDHQHANYLQAVSDSERSALNGAERSNSDYEEIRL</sequence>
<organism evidence="3 4">
    <name type="scientific">Batillaria attramentaria</name>
    <dbReference type="NCBI Taxonomy" id="370345"/>
    <lineage>
        <taxon>Eukaryota</taxon>
        <taxon>Metazoa</taxon>
        <taxon>Spiralia</taxon>
        <taxon>Lophotrochozoa</taxon>
        <taxon>Mollusca</taxon>
        <taxon>Gastropoda</taxon>
        <taxon>Caenogastropoda</taxon>
        <taxon>Sorbeoconcha</taxon>
        <taxon>Cerithioidea</taxon>
        <taxon>Batillariidae</taxon>
        <taxon>Batillaria</taxon>
    </lineage>
</organism>
<feature type="compositionally biased region" description="Basic and acidic residues" evidence="1">
    <location>
        <begin position="494"/>
        <end position="503"/>
    </location>
</feature>
<gene>
    <name evidence="3" type="ORF">BaRGS_00008720</name>
</gene>
<evidence type="ECO:0000313" key="4">
    <source>
        <dbReference type="Proteomes" id="UP001519460"/>
    </source>
</evidence>
<feature type="compositionally biased region" description="Basic and acidic residues" evidence="1">
    <location>
        <begin position="425"/>
        <end position="440"/>
    </location>
</feature>
<feature type="transmembrane region" description="Helical" evidence="2">
    <location>
        <begin position="166"/>
        <end position="190"/>
    </location>
</feature>
<keyword evidence="2" id="KW-0472">Membrane</keyword>
<feature type="region of interest" description="Disordered" evidence="1">
    <location>
        <begin position="206"/>
        <end position="226"/>
    </location>
</feature>
<keyword evidence="2" id="KW-1133">Transmembrane helix</keyword>
<feature type="region of interest" description="Disordered" evidence="1">
    <location>
        <begin position="385"/>
        <end position="503"/>
    </location>
</feature>
<evidence type="ECO:0000313" key="3">
    <source>
        <dbReference type="EMBL" id="KAK7500173.1"/>
    </source>
</evidence>
<dbReference type="EMBL" id="JACVVK020000039">
    <property type="protein sequence ID" value="KAK7500173.1"/>
    <property type="molecule type" value="Genomic_DNA"/>
</dbReference>
<feature type="region of interest" description="Disordered" evidence="1">
    <location>
        <begin position="291"/>
        <end position="368"/>
    </location>
</feature>
<proteinExistence type="predicted"/>
<evidence type="ECO:0000256" key="1">
    <source>
        <dbReference type="SAM" id="MobiDB-lite"/>
    </source>
</evidence>
<feature type="non-terminal residue" evidence="3">
    <location>
        <position position="1"/>
    </location>
</feature>
<keyword evidence="4" id="KW-1185">Reference proteome</keyword>
<comment type="caution">
    <text evidence="3">The sequence shown here is derived from an EMBL/GenBank/DDBJ whole genome shotgun (WGS) entry which is preliminary data.</text>
</comment>
<evidence type="ECO:0000256" key="2">
    <source>
        <dbReference type="SAM" id="Phobius"/>
    </source>
</evidence>
<accession>A0ABD0LLV0</accession>
<dbReference type="AlphaFoldDB" id="A0ABD0LLV0"/>
<dbReference type="Proteomes" id="UP001519460">
    <property type="component" value="Unassembled WGS sequence"/>
</dbReference>
<feature type="compositionally biased region" description="Basic and acidic residues" evidence="1">
    <location>
        <begin position="451"/>
        <end position="473"/>
    </location>
</feature>